<dbReference type="EMBL" id="MWPH01000002">
    <property type="protein sequence ID" value="OVE84082.1"/>
    <property type="molecule type" value="Genomic_DNA"/>
</dbReference>
<dbReference type="RefSeq" id="WP_087714332.1">
    <property type="nucleotide sequence ID" value="NZ_MWPH01000002.1"/>
</dbReference>
<proteinExistence type="predicted"/>
<keyword evidence="1" id="KW-1133">Transmembrane helix</keyword>
<dbReference type="AlphaFoldDB" id="A0A202E747"/>
<organism evidence="2 3">
    <name type="scientific">Natronolimnobius baerhuensis</name>
    <dbReference type="NCBI Taxonomy" id="253108"/>
    <lineage>
        <taxon>Archaea</taxon>
        <taxon>Methanobacteriati</taxon>
        <taxon>Methanobacteriota</taxon>
        <taxon>Stenosarchaea group</taxon>
        <taxon>Halobacteria</taxon>
        <taxon>Halobacteriales</taxon>
        <taxon>Natrialbaceae</taxon>
        <taxon>Natronolimnobius</taxon>
    </lineage>
</organism>
<gene>
    <name evidence="2" type="ORF">B2G88_06515</name>
</gene>
<feature type="transmembrane region" description="Helical" evidence="1">
    <location>
        <begin position="44"/>
        <end position="65"/>
    </location>
</feature>
<reference evidence="2 3" key="1">
    <citation type="submission" date="2017-02" db="EMBL/GenBank/DDBJ databases">
        <title>Natronthermophilus aegyptiacus gen. nov.,sp. nov., an aerobic, extremely halophilic alkalithermophilic archaeon isolated from the athalassohaline Wadi An Natrun, Egypt.</title>
        <authorList>
            <person name="Zhao B."/>
        </authorList>
    </citation>
    <scope>NUCLEOTIDE SEQUENCE [LARGE SCALE GENOMIC DNA]</scope>
    <source>
        <strain evidence="2 3">CGMCC 1.3597</strain>
    </source>
</reference>
<sequence>MSGPTASSYETSITVVSYLLLQYITPFIGIGIILYTLVTDDLQFLVVSSFITIPLIAAPLAYWLLEKQWGRTVRPLEFDRQAGDRLSASGVEDRLVPFRLPGADAFDVIRLGKCYVILYSISVVVAVVAETRPLVYVIVASAMGTVILIQSLAATTRTHRWLVLLEAGLFLGNVILTMTMKYHYFVGGTDLILHAEWAHHIVETGHSSEVMDVYEPYPLWHFVIAFVHMVFDGVLSTHRVMVLVSGLLFCLLPTAVYCIVKRIIRDDSISLLSGVFVSLNPIIVYYGMYATPRSIVSVLFAAFLFTCHVRLKWRWFGLLAVLTTALVLFHPASPPFVLAVLCLYGVFISLFHQYEFDFNWSFIAILVLITAFYWIYMTPGVVETFVGILEDSISPDGDVASSATVSEEFSLSTAAADLFNNGAYAVLLFLTVFGALEGFRSEQIRYYPVLITALVLIPLSVPGLSLLVPDLTTTLNFDRWSQYTYIFLACSSAVGCYAIIGRLGSKGTLLVLLVLLFTIPFFSVGNIYVVGDNPIAMSETHTPYLTTEETTTLENVDEFSPNYVFVDYVSHRYLSTTVENSSAHILEADDTGTLIPRDETTENVTGTGDVYLFRVEELNERGLKIYYPPSNEFVLEPTYRDSLGNFRDGDQTDAIIERNDKVYDSGSTVGIYSQTGDGA</sequence>
<accession>A0A202E747</accession>
<feature type="transmembrane region" description="Helical" evidence="1">
    <location>
        <begin position="134"/>
        <end position="154"/>
    </location>
</feature>
<feature type="transmembrane region" description="Helical" evidence="1">
    <location>
        <begin position="446"/>
        <end position="468"/>
    </location>
</feature>
<feature type="transmembrane region" description="Helical" evidence="1">
    <location>
        <begin position="422"/>
        <end position="439"/>
    </location>
</feature>
<feature type="transmembrane region" description="Helical" evidence="1">
    <location>
        <begin position="507"/>
        <end position="529"/>
    </location>
</feature>
<feature type="transmembrane region" description="Helical" evidence="1">
    <location>
        <begin position="242"/>
        <end position="264"/>
    </location>
</feature>
<dbReference type="Proteomes" id="UP000196084">
    <property type="component" value="Unassembled WGS sequence"/>
</dbReference>
<feature type="transmembrane region" description="Helical" evidence="1">
    <location>
        <begin position="284"/>
        <end position="306"/>
    </location>
</feature>
<feature type="transmembrane region" description="Helical" evidence="1">
    <location>
        <begin position="12"/>
        <end position="38"/>
    </location>
</feature>
<name>A0A202E747_9EURY</name>
<feature type="transmembrane region" description="Helical" evidence="1">
    <location>
        <begin position="358"/>
        <end position="376"/>
    </location>
</feature>
<feature type="transmembrane region" description="Helical" evidence="1">
    <location>
        <begin position="108"/>
        <end position="128"/>
    </location>
</feature>
<evidence type="ECO:0000313" key="3">
    <source>
        <dbReference type="Proteomes" id="UP000196084"/>
    </source>
</evidence>
<evidence type="ECO:0008006" key="4">
    <source>
        <dbReference type="Google" id="ProtNLM"/>
    </source>
</evidence>
<feature type="transmembrane region" description="Helical" evidence="1">
    <location>
        <begin position="313"/>
        <end position="329"/>
    </location>
</feature>
<comment type="caution">
    <text evidence="2">The sequence shown here is derived from an EMBL/GenBank/DDBJ whole genome shotgun (WGS) entry which is preliminary data.</text>
</comment>
<keyword evidence="1" id="KW-0812">Transmembrane</keyword>
<evidence type="ECO:0000256" key="1">
    <source>
        <dbReference type="SAM" id="Phobius"/>
    </source>
</evidence>
<protein>
    <recommendedName>
        <fullName evidence="4">Glycosyltransferase RgtA/B/C/D-like domain-containing protein</fullName>
    </recommendedName>
</protein>
<keyword evidence="3" id="KW-1185">Reference proteome</keyword>
<evidence type="ECO:0000313" key="2">
    <source>
        <dbReference type="EMBL" id="OVE84082.1"/>
    </source>
</evidence>
<feature type="transmembrane region" description="Helical" evidence="1">
    <location>
        <begin position="217"/>
        <end position="235"/>
    </location>
</feature>
<feature type="transmembrane region" description="Helical" evidence="1">
    <location>
        <begin position="161"/>
        <end position="180"/>
    </location>
</feature>
<keyword evidence="1" id="KW-0472">Membrane</keyword>
<feature type="transmembrane region" description="Helical" evidence="1">
    <location>
        <begin position="480"/>
        <end position="500"/>
    </location>
</feature>
<feature type="transmembrane region" description="Helical" evidence="1">
    <location>
        <begin position="335"/>
        <end position="351"/>
    </location>
</feature>
<dbReference type="OrthoDB" id="164013at2157"/>